<dbReference type="Proteomes" id="UP000230423">
    <property type="component" value="Unassembled WGS sequence"/>
</dbReference>
<accession>A0A2G9TS14</accession>
<proteinExistence type="predicted"/>
<dbReference type="InterPro" id="IPR000014">
    <property type="entry name" value="PAS"/>
</dbReference>
<organism evidence="1 2">
    <name type="scientific">Teladorsagia circumcincta</name>
    <name type="common">Brown stomach worm</name>
    <name type="synonym">Ostertagia circumcincta</name>
    <dbReference type="NCBI Taxonomy" id="45464"/>
    <lineage>
        <taxon>Eukaryota</taxon>
        <taxon>Metazoa</taxon>
        <taxon>Ecdysozoa</taxon>
        <taxon>Nematoda</taxon>
        <taxon>Chromadorea</taxon>
        <taxon>Rhabditida</taxon>
        <taxon>Rhabditina</taxon>
        <taxon>Rhabditomorpha</taxon>
        <taxon>Strongyloidea</taxon>
        <taxon>Trichostrongylidae</taxon>
        <taxon>Teladorsagia</taxon>
    </lineage>
</organism>
<keyword evidence="2" id="KW-1185">Reference proteome</keyword>
<evidence type="ECO:0000313" key="1">
    <source>
        <dbReference type="EMBL" id="PIO60796.1"/>
    </source>
</evidence>
<dbReference type="Gene3D" id="3.30.450.20">
    <property type="entry name" value="PAS domain"/>
    <property type="match status" value="1"/>
</dbReference>
<name>A0A2G9TS14_TELCI</name>
<evidence type="ECO:0000313" key="2">
    <source>
        <dbReference type="Proteomes" id="UP000230423"/>
    </source>
</evidence>
<gene>
    <name evidence="1" type="ORF">TELCIR_17699</name>
</gene>
<sequence length="190" mass="20813">MSAIEAGRVVPLSAKFLPRNNRTLKNQHQPDTSCVRNLEKDTSQRPTKTLHVDKPVKATSRTSKWRTGNGGRAVAVRFSHDQPAGQAQCSTSLGGFLLIINDNGEIYYASENIENFLGFHQRIDMRGKLLSLHGLPSSYVLGRSNPGPVMGMIAVCTPFVPPSSTDVLAEDQILKTKHQLDGTLVSMDDK</sequence>
<protein>
    <recommendedName>
        <fullName evidence="3">PAS domain-containing protein</fullName>
    </recommendedName>
</protein>
<evidence type="ECO:0008006" key="3">
    <source>
        <dbReference type="Google" id="ProtNLM"/>
    </source>
</evidence>
<dbReference type="AlphaFoldDB" id="A0A2G9TS14"/>
<reference evidence="1 2" key="1">
    <citation type="submission" date="2015-09" db="EMBL/GenBank/DDBJ databases">
        <title>Draft genome of the parasitic nematode Teladorsagia circumcincta isolate WARC Sus (inbred).</title>
        <authorList>
            <person name="Mitreva M."/>
        </authorList>
    </citation>
    <scope>NUCLEOTIDE SEQUENCE [LARGE SCALE GENOMIC DNA]</scope>
    <source>
        <strain evidence="1 2">S</strain>
    </source>
</reference>
<dbReference type="EMBL" id="KZ354762">
    <property type="protein sequence ID" value="PIO60796.1"/>
    <property type="molecule type" value="Genomic_DNA"/>
</dbReference>
<dbReference type="CDD" id="cd00130">
    <property type="entry name" value="PAS"/>
    <property type="match status" value="1"/>
</dbReference>
<dbReference type="OrthoDB" id="7788762at2759"/>